<dbReference type="CDD" id="cd19821">
    <property type="entry name" value="Bbox1_BBX-like"/>
    <property type="match status" value="1"/>
</dbReference>
<feature type="non-terminal residue" evidence="5">
    <location>
        <position position="1"/>
    </location>
</feature>
<feature type="domain" description="B box-type" evidence="4">
    <location>
        <begin position="210"/>
        <end position="257"/>
    </location>
</feature>
<dbReference type="InterPro" id="IPR000315">
    <property type="entry name" value="Znf_B-box"/>
</dbReference>
<accession>A0A1B6HS47</accession>
<evidence type="ECO:0000256" key="3">
    <source>
        <dbReference type="PROSITE-ProRule" id="PRU00024"/>
    </source>
</evidence>
<dbReference type="CDD" id="cd19756">
    <property type="entry name" value="Bbox2"/>
    <property type="match status" value="1"/>
</dbReference>
<keyword evidence="3" id="KW-0863">Zinc-finger</keyword>
<organism evidence="5">
    <name type="scientific">Homalodisca liturata</name>
    <dbReference type="NCBI Taxonomy" id="320908"/>
    <lineage>
        <taxon>Eukaryota</taxon>
        <taxon>Metazoa</taxon>
        <taxon>Ecdysozoa</taxon>
        <taxon>Arthropoda</taxon>
        <taxon>Hexapoda</taxon>
        <taxon>Insecta</taxon>
        <taxon>Pterygota</taxon>
        <taxon>Neoptera</taxon>
        <taxon>Paraneoptera</taxon>
        <taxon>Hemiptera</taxon>
        <taxon>Auchenorrhyncha</taxon>
        <taxon>Membracoidea</taxon>
        <taxon>Cicadellidae</taxon>
        <taxon>Cicadellinae</taxon>
        <taxon>Proconiini</taxon>
        <taxon>Homalodisca</taxon>
    </lineage>
</organism>
<dbReference type="SUPFAM" id="SSF57845">
    <property type="entry name" value="B-box zinc-binding domain"/>
    <property type="match status" value="1"/>
</dbReference>
<sequence>NVHPQMHVMEYKLRFLLNSLTLKIVRIKDLTDVERMAEFNSTYYDTKKVQGFCYKIGDTTKFPVFNVPLEKNSTEHRVLFCEVAVGESLFVNPQYAENIGPPTGIGSLIAGEQDSIGFLQESTLQIRDCYYVVKDPRRILPLYEVVFEYDEEFEKKSRGCCICHRCRKGEAVVFCPSEAANFCEECDSQVHFDSFLSRHERKYFAEVGQKKFICCAYHPSKTVEYFCDECAEPICAECQITGKHSTKEFSRHKVTPFLDACRAASDYIREGTRDLASLEDSVSCEMAKFKESVASFKDNIATIRRNLESEFRILMQELDSVESYHRQYLNAKLVERVHMKETIRRMVSYPNDLDPADILLGMKNIVEQRKTDKLAVFDKLETRRFEARGKVMIGEVKPQAPRVPPSK</sequence>
<evidence type="ECO:0000256" key="2">
    <source>
        <dbReference type="ARBA" id="ARBA00022833"/>
    </source>
</evidence>
<name>A0A1B6HS47_9HEMI</name>
<dbReference type="SMART" id="SM00336">
    <property type="entry name" value="BBOX"/>
    <property type="match status" value="2"/>
</dbReference>
<evidence type="ECO:0000259" key="4">
    <source>
        <dbReference type="PROSITE" id="PS50119"/>
    </source>
</evidence>
<dbReference type="GO" id="GO:0008270">
    <property type="term" value="F:zinc ion binding"/>
    <property type="evidence" value="ECO:0007669"/>
    <property type="project" value="UniProtKB-KW"/>
</dbReference>
<feature type="domain" description="B box-type" evidence="4">
    <location>
        <begin position="158"/>
        <end position="204"/>
    </location>
</feature>
<dbReference type="EMBL" id="GECU01030235">
    <property type="protein sequence ID" value="JAS77471.1"/>
    <property type="molecule type" value="Transcribed_RNA"/>
</dbReference>
<feature type="non-terminal residue" evidence="5">
    <location>
        <position position="407"/>
    </location>
</feature>
<proteinExistence type="predicted"/>
<dbReference type="PROSITE" id="PS50119">
    <property type="entry name" value="ZF_BBOX"/>
    <property type="match status" value="2"/>
</dbReference>
<keyword evidence="2" id="KW-0862">Zinc</keyword>
<dbReference type="Pfam" id="PF00643">
    <property type="entry name" value="zf-B_box"/>
    <property type="match status" value="1"/>
</dbReference>
<keyword evidence="1" id="KW-0479">Metal-binding</keyword>
<dbReference type="AlphaFoldDB" id="A0A1B6HS47"/>
<reference evidence="5" key="1">
    <citation type="submission" date="2015-11" db="EMBL/GenBank/DDBJ databases">
        <title>De novo transcriptome assembly of four potential Pierce s Disease insect vectors from Arizona vineyards.</title>
        <authorList>
            <person name="Tassone E.E."/>
        </authorList>
    </citation>
    <scope>NUCLEOTIDE SEQUENCE</scope>
</reference>
<protein>
    <recommendedName>
        <fullName evidence="4">B box-type domain-containing protein</fullName>
    </recommendedName>
</protein>
<gene>
    <name evidence="5" type="ORF">g.5024</name>
</gene>
<dbReference type="Gene3D" id="3.30.160.60">
    <property type="entry name" value="Classic Zinc Finger"/>
    <property type="match status" value="1"/>
</dbReference>
<evidence type="ECO:0000313" key="5">
    <source>
        <dbReference type="EMBL" id="JAS77471.1"/>
    </source>
</evidence>
<dbReference type="InterPro" id="IPR049808">
    <property type="entry name" value="CONSTANS-like_Bbox1"/>
</dbReference>
<evidence type="ECO:0000256" key="1">
    <source>
        <dbReference type="ARBA" id="ARBA00022723"/>
    </source>
</evidence>